<name>A0A0U4WM74_9PSED</name>
<accession>A0A0U4WM74</accession>
<protein>
    <submittedName>
        <fullName evidence="1">Uncharacterized protein</fullName>
    </submittedName>
</protein>
<organism evidence="1 2">
    <name type="scientific">Pseudomonas oryzihabitans</name>
    <dbReference type="NCBI Taxonomy" id="47885"/>
    <lineage>
        <taxon>Bacteria</taxon>
        <taxon>Pseudomonadati</taxon>
        <taxon>Pseudomonadota</taxon>
        <taxon>Gammaproteobacteria</taxon>
        <taxon>Pseudomonadales</taxon>
        <taxon>Pseudomonadaceae</taxon>
        <taxon>Pseudomonas</taxon>
    </lineage>
</organism>
<dbReference type="KEGG" id="por:APT59_20980"/>
<sequence>MNTAALRLVIQTTQVRARDSGEASRTFADQAARTASADATRGAALERFASAYVDKVPDALEALLLQARAVAFEAPLAGVLERALAGFAPAALAQAPSASLALLAAAYRVHRLLEGIQERFAAWWGAARAPAAPSLGNLIAHQVLGQLTVAALEDAVDGWLDDLDATVESPLTRQCFQPRQRRVALATARPALTLSRQRQRSVR</sequence>
<dbReference type="Proteomes" id="UP000064137">
    <property type="component" value="Chromosome"/>
</dbReference>
<dbReference type="AlphaFoldDB" id="A0A0U4WM74"/>
<dbReference type="RefSeq" id="WP_059316612.1">
    <property type="nucleotide sequence ID" value="NZ_CP013987.1"/>
</dbReference>
<evidence type="ECO:0000313" key="1">
    <source>
        <dbReference type="EMBL" id="ALZ86562.1"/>
    </source>
</evidence>
<proteinExistence type="predicted"/>
<dbReference type="EMBL" id="CP013987">
    <property type="protein sequence ID" value="ALZ86562.1"/>
    <property type="molecule type" value="Genomic_DNA"/>
</dbReference>
<reference evidence="1 2" key="1">
    <citation type="submission" date="2016-01" db="EMBL/GenBank/DDBJ databases">
        <title>Annotation of Pseudomonas oryzihabitans USDA-ARS-USMARC-56511.</title>
        <authorList>
            <person name="Harhay G.P."/>
            <person name="Harhay D.M."/>
            <person name="Smith T.P.L."/>
            <person name="Bono J.L."/>
            <person name="Heaton M.P."/>
            <person name="Clawson M.L."/>
            <person name="Chitko-Mckown C.G."/>
            <person name="Capik S.F."/>
            <person name="DeDonder K.D."/>
            <person name="Apley M.D."/>
            <person name="Lubbers B.V."/>
            <person name="White B.J."/>
            <person name="Larson R.L."/>
        </authorList>
    </citation>
    <scope>NUCLEOTIDE SEQUENCE [LARGE SCALE GENOMIC DNA]</scope>
    <source>
        <strain evidence="1 2">USDA-ARS-USMARC-56511</strain>
    </source>
</reference>
<gene>
    <name evidence="1" type="ORF">APT59_20980</name>
</gene>
<dbReference type="OrthoDB" id="5731249at2"/>
<evidence type="ECO:0000313" key="2">
    <source>
        <dbReference type="Proteomes" id="UP000064137"/>
    </source>
</evidence>